<gene>
    <name evidence="5" type="ORF">G7Z17_g3547</name>
</gene>
<dbReference type="GO" id="GO:0005829">
    <property type="term" value="C:cytosol"/>
    <property type="evidence" value="ECO:0007669"/>
    <property type="project" value="TreeGrafter"/>
</dbReference>
<dbReference type="InterPro" id="IPR036452">
    <property type="entry name" value="Ribo_hydro-like"/>
</dbReference>
<feature type="domain" description="Inosine/uridine-preferring nucleoside hydrolase" evidence="4">
    <location>
        <begin position="6"/>
        <end position="303"/>
    </location>
</feature>
<dbReference type="GO" id="GO:0008477">
    <property type="term" value="F:purine nucleosidase activity"/>
    <property type="evidence" value="ECO:0007669"/>
    <property type="project" value="TreeGrafter"/>
</dbReference>
<keyword evidence="2" id="KW-0378">Hydrolase</keyword>
<dbReference type="EMBL" id="JAANBB010000044">
    <property type="protein sequence ID" value="KAF7553536.1"/>
    <property type="molecule type" value="Genomic_DNA"/>
</dbReference>
<proteinExistence type="inferred from homology"/>
<evidence type="ECO:0000256" key="3">
    <source>
        <dbReference type="ARBA" id="ARBA00023295"/>
    </source>
</evidence>
<dbReference type="Pfam" id="PF01156">
    <property type="entry name" value="IU_nuc_hydro"/>
    <property type="match status" value="1"/>
</dbReference>
<keyword evidence="3" id="KW-0326">Glycosidase</keyword>
<dbReference type="Gene3D" id="3.90.245.10">
    <property type="entry name" value="Ribonucleoside hydrolase-like"/>
    <property type="match status" value="1"/>
</dbReference>
<dbReference type="InterPro" id="IPR001910">
    <property type="entry name" value="Inosine/uridine_hydrolase_dom"/>
</dbReference>
<keyword evidence="6" id="KW-1185">Reference proteome</keyword>
<evidence type="ECO:0000256" key="2">
    <source>
        <dbReference type="ARBA" id="ARBA00022801"/>
    </source>
</evidence>
<comment type="caution">
    <text evidence="5">The sequence shown here is derived from an EMBL/GenBank/DDBJ whole genome shotgun (WGS) entry which is preliminary data.</text>
</comment>
<organism evidence="5 6">
    <name type="scientific">Cylindrodendrum hubeiense</name>
    <dbReference type="NCBI Taxonomy" id="595255"/>
    <lineage>
        <taxon>Eukaryota</taxon>
        <taxon>Fungi</taxon>
        <taxon>Dikarya</taxon>
        <taxon>Ascomycota</taxon>
        <taxon>Pezizomycotina</taxon>
        <taxon>Sordariomycetes</taxon>
        <taxon>Hypocreomycetidae</taxon>
        <taxon>Hypocreales</taxon>
        <taxon>Nectriaceae</taxon>
        <taxon>Cylindrodendrum</taxon>
    </lineage>
</organism>
<dbReference type="CDD" id="cd02651">
    <property type="entry name" value="nuc_hydro_IU_UC_XIUA"/>
    <property type="match status" value="1"/>
</dbReference>
<dbReference type="InterPro" id="IPR023186">
    <property type="entry name" value="IUNH"/>
</dbReference>
<evidence type="ECO:0000256" key="1">
    <source>
        <dbReference type="ARBA" id="ARBA00009176"/>
    </source>
</evidence>
<sequence length="314" mass="34119">MAPRKVIILTDPGQDQAAAIMLMLGLPDRFEVMGLVATAGNIDLSYTLENSLKLLELTGRPEIPVFAGSSTPIKRDLVIADHVHGPTGMDGPTLPVPTIKPSTKQGVDFIIETLRSEPPQTVTICSLSPLTNLALALLTAPDIAARIQEVVAMAGAYFEVGNITPTAEFNVYVDPEAAQGIFGSGVKLTLLPLDVTHEMLSTRERLNAMKKLGTNCAIALAEMLTFSESFDLKKYGWNGAPLHGPCVPLFLLEPEMFQGRLINVEVETTSQLTLGMTVADWWGITTRPKNVFWVRHGDDERLFEILNQALACLP</sequence>
<evidence type="ECO:0000259" key="4">
    <source>
        <dbReference type="Pfam" id="PF01156"/>
    </source>
</evidence>
<reference evidence="5" key="1">
    <citation type="submission" date="2020-03" db="EMBL/GenBank/DDBJ databases">
        <title>Draft Genome Sequence of Cylindrodendrum hubeiense.</title>
        <authorList>
            <person name="Buettner E."/>
            <person name="Kellner H."/>
        </authorList>
    </citation>
    <scope>NUCLEOTIDE SEQUENCE</scope>
    <source>
        <strain evidence="5">IHI 201604</strain>
    </source>
</reference>
<dbReference type="PANTHER" id="PTHR12304">
    <property type="entry name" value="INOSINE-URIDINE PREFERRING NUCLEOSIDE HYDROLASE"/>
    <property type="match status" value="1"/>
</dbReference>
<dbReference type="SUPFAM" id="SSF53590">
    <property type="entry name" value="Nucleoside hydrolase"/>
    <property type="match status" value="1"/>
</dbReference>
<comment type="similarity">
    <text evidence="1">Belongs to the IUNH family.</text>
</comment>
<dbReference type="PANTHER" id="PTHR12304:SF4">
    <property type="entry name" value="URIDINE NUCLEOSIDASE"/>
    <property type="match status" value="1"/>
</dbReference>
<evidence type="ECO:0000313" key="5">
    <source>
        <dbReference type="EMBL" id="KAF7553536.1"/>
    </source>
</evidence>
<dbReference type="Proteomes" id="UP000722485">
    <property type="component" value="Unassembled WGS sequence"/>
</dbReference>
<dbReference type="OrthoDB" id="432381at2759"/>
<evidence type="ECO:0000313" key="6">
    <source>
        <dbReference type="Proteomes" id="UP000722485"/>
    </source>
</evidence>
<name>A0A9P5HHQ3_9HYPO</name>
<dbReference type="AlphaFoldDB" id="A0A9P5HHQ3"/>
<accession>A0A9P5HHQ3</accession>
<dbReference type="GO" id="GO:0006152">
    <property type="term" value="P:purine nucleoside catabolic process"/>
    <property type="evidence" value="ECO:0007669"/>
    <property type="project" value="TreeGrafter"/>
</dbReference>
<protein>
    <recommendedName>
        <fullName evidence="4">Inosine/uridine-preferring nucleoside hydrolase domain-containing protein</fullName>
    </recommendedName>
</protein>